<evidence type="ECO:0000313" key="3">
    <source>
        <dbReference type="Proteomes" id="UP001165121"/>
    </source>
</evidence>
<reference evidence="2" key="1">
    <citation type="submission" date="2023-04" db="EMBL/GenBank/DDBJ databases">
        <title>Phytophthora fragariaefolia NBRC 109709.</title>
        <authorList>
            <person name="Ichikawa N."/>
            <person name="Sato H."/>
            <person name="Tonouchi N."/>
        </authorList>
    </citation>
    <scope>NUCLEOTIDE SEQUENCE</scope>
    <source>
        <strain evidence="2">NBRC 109709</strain>
    </source>
</reference>
<protein>
    <submittedName>
        <fullName evidence="2">Unnamed protein product</fullName>
    </submittedName>
</protein>
<dbReference type="OrthoDB" id="125063at2759"/>
<keyword evidence="1" id="KW-0732">Signal</keyword>
<dbReference type="Proteomes" id="UP001165121">
    <property type="component" value="Unassembled WGS sequence"/>
</dbReference>
<dbReference type="PANTHER" id="PTHR33714">
    <property type="entry name" value="COUNTING FACTOR-ASSOCIATED PROTEIN A-RELATED"/>
    <property type="match status" value="1"/>
</dbReference>
<feature type="chain" id="PRO_5040882896" evidence="1">
    <location>
        <begin position="21"/>
        <end position="1939"/>
    </location>
</feature>
<sequence>MQFWWFSIIAAVVFCDCASGSSYREITILYDNDSCSSPASVVKLSNSGGYCWSSQADHYAPVCNGNGVSYSVTDCTWYNVGGNDNYGLIQQAFGDSIPYLIVEEYWGYWWWGECATGWWWGDYGLGDVTAYRLDEDCHSGRDGMTATQLTIGDTLTITKYNDANCSSVLSQKEVTWEMATQEQCIDHTRFYLRGPKLAMAARTIFNDMTCSTPTKITFTPKFGCTVSQDPPGSVCGPSGPTQYSMSTCTNDYSAFTETTFGASTAYLAVERYSNSWCGALQSVTVYVADGKCKVNLDEGTSFIVVLNSDGSGTITSYMDLQCSQISGSVEVTKQMVTHYSCVLDSNSCSNGVNGLCSNRYFVGGFGGPPSKGLMTAVSVYDSMSCSQPAATMQFTRELYCIPQLKSLEPVCDDVSGVYSISDCATYGAGGWDSNGLLEQAFGTGTYLLVEEYDSTLGWCSGSDAVAQAAAYFLDEDCHPNRNSTASTRLTLGRSLTITTYDDPFCTVYSTEIDVTWEAAIYGYCLSGNIKVQFRNSLPDLTATAIFESSGCSERPVKLTLSQLFGCSVSGDPVKTVCGPEGSSYFSISSCTRDYNGLAAATFGGNIPYLMVQEFADYSCSLLQNVTVYIADGLCHTNTDDTTSFMATITKEGSATVTTYLDSSCNTVEGITSISKRKLIEQSCTTRSDCTVGGGSCSTRMSYGGLGGSPSGGQLTAIISYEADPSCSQPAEMVAYTHELVCDSQSSYWSQVCENDGDFHYASYCSAYYSVGWDSNNLLDRAFGSNAYLLVEEYDLSFGYCGSSYGVDTVTAYLLNEGCHGSRDGITSYQLTLGHTVVITQYSDPVCTVITSQTEISWRKANRSPCIYHIGSTQATKYYFRGPAPALTAVAVYENSECSGKPVKLRVKQDFVCGANQRPENNTCAVDGSTLFSISSCTYDYSDLTDTLFGINLPYIMVEKFDDYYCGLVQEVNVYTADGSCHSNTDDATSFMATLTPDGSATMTTFSDPTCGAVNNNVTGSKRELLLYSCVNDNTDCGDNEDGMSCSRRISVGGLGGHRSKGQMAFVASYNKTTCPRPASTTIFSRDFVCSRQVDMYSPVCMDNDTVSFVSDCVDYYYGLNWPTYWFLDRAFDWIHPYIVVEEFNGAGITNTNLDISKAYLLDSECHTNHEKTSSTKLSLGMSLKIIEYDDPDCDVVSSETEVTFAEATYHASIEDRMITYLRGPTPALTVVATYADNACSDMPIKLALTQYFDCKGEQDITKAVCQQSNEALYTTSICARDYTGLANSVFGSDKPYVIAEEFSDWSCQTVQNVTVYVADGVCHSNSDGITSFRVILASDMSATISRYTDSKCKNVQASTALRSEIMYYSCIQAYDCIDAARYGCSKRYSVGGLGGSPSYGQMTGITTYSNSSCSYPADTVSITRELVCNPSTDNGTAACEANGDLYSVSRCVNVNDSSNTYRLLDEAFGWRTHLVVEEYDTSIGSCWDQNALAGVAAYLLDEKCHVDSFGTASSKLTVGRSLIINNYDDASCSFLSSQTEVTWSMLMNWQCVNGETKYYLRGPTPDLTVVAFYGDRACIGPPTKLEFARLFGCNADQDPFQSTCTGSGPELYSVSSCTGDHSQFASNAFGNDMPYLIEEKFMDTWCGQLESVTVYPADSSCHTNMDGATSFMASVSVDEQATIIMYSDGFCGDVNTTTSANVGNDTFGPNCIWDSVINADGTTSSYSKRLTVGGLGGSRPMSSKAVTIYYDTSCAESPLQVVVTNELACSPPATSSCRAASTRSSTIFQDQECIDDVIAFAATKFGNIPYLVVENYVNETECGIQLGAVVYRADGECYDSIADGTSFRILSTVGGSVTIATYPTSSCKDSEADYVTIGAKYIGTGKCFQSRLRLYANMTGLLTPANQNPATEIDYQAREDIMFPEWLWEPAPRRVFESS</sequence>
<evidence type="ECO:0000256" key="1">
    <source>
        <dbReference type="SAM" id="SignalP"/>
    </source>
</evidence>
<evidence type="ECO:0000313" key="2">
    <source>
        <dbReference type="EMBL" id="GMF21738.1"/>
    </source>
</evidence>
<dbReference type="EMBL" id="BSXT01000235">
    <property type="protein sequence ID" value="GMF21738.1"/>
    <property type="molecule type" value="Genomic_DNA"/>
</dbReference>
<accession>A0A9W6TT21</accession>
<feature type="signal peptide" evidence="1">
    <location>
        <begin position="1"/>
        <end position="20"/>
    </location>
</feature>
<comment type="caution">
    <text evidence="2">The sequence shown here is derived from an EMBL/GenBank/DDBJ whole genome shotgun (WGS) entry which is preliminary data.</text>
</comment>
<keyword evidence="3" id="KW-1185">Reference proteome</keyword>
<proteinExistence type="predicted"/>
<gene>
    <name evidence="2" type="ORF">Pfra01_000298800</name>
</gene>
<name>A0A9W6TT21_9STRA</name>
<organism evidence="2 3">
    <name type="scientific">Phytophthora fragariaefolia</name>
    <dbReference type="NCBI Taxonomy" id="1490495"/>
    <lineage>
        <taxon>Eukaryota</taxon>
        <taxon>Sar</taxon>
        <taxon>Stramenopiles</taxon>
        <taxon>Oomycota</taxon>
        <taxon>Peronosporomycetes</taxon>
        <taxon>Peronosporales</taxon>
        <taxon>Peronosporaceae</taxon>
        <taxon>Phytophthora</taxon>
    </lineage>
</organism>
<dbReference type="PANTHER" id="PTHR33714:SF3">
    <property type="entry name" value="COUNTING FACTOR-ASSOCIATED PROTEIN A-RELATED"/>
    <property type="match status" value="1"/>
</dbReference>